<reference evidence="1" key="1">
    <citation type="submission" date="2022-08" db="EMBL/GenBank/DDBJ databases">
        <authorList>
            <person name="Byrne P K."/>
        </authorList>
    </citation>
    <scope>NUCLEOTIDE SEQUENCE</scope>
    <source>
        <strain evidence="1">UCD650</strain>
    </source>
</reference>
<dbReference type="Proteomes" id="UP001152964">
    <property type="component" value="Chromosome 6"/>
</dbReference>
<sequence>MNVPSAPTPNKQLNIPDMRFAKVFQRALYRDLAPSASRSRKLAVVAKVVVRDVLLMPLVQSIVLSLALIAAKDWLHYIRLKGLTLGARLRQRLFPI</sequence>
<gene>
    <name evidence="1" type="primary">U6500F00950</name>
    <name evidence="1" type="ORF">SEUBUCD650_0F00950</name>
</gene>
<accession>A0ABN8VSD9</accession>
<name>A0ABN8VSD9_SACEU</name>
<dbReference type="PANTHER" id="PTHR38699:SF1">
    <property type="entry name" value="MITOPHAGY RECEPTOR ATG43"/>
    <property type="match status" value="1"/>
</dbReference>
<dbReference type="PANTHER" id="PTHR38699">
    <property type="entry name" value="CHROMOSOME 1, WHOLE GENOME SHOTGUN SEQUENCE"/>
    <property type="match status" value="1"/>
</dbReference>
<evidence type="ECO:0000313" key="2">
    <source>
        <dbReference type="Proteomes" id="UP001152964"/>
    </source>
</evidence>
<organism evidence="1 2">
    <name type="scientific">Saccharomyces eubayanus</name>
    <name type="common">Yeast</name>
    <dbReference type="NCBI Taxonomy" id="1080349"/>
    <lineage>
        <taxon>Eukaryota</taxon>
        <taxon>Fungi</taxon>
        <taxon>Dikarya</taxon>
        <taxon>Ascomycota</taxon>
        <taxon>Saccharomycotina</taxon>
        <taxon>Saccharomycetes</taxon>
        <taxon>Saccharomycetales</taxon>
        <taxon>Saccharomycetaceae</taxon>
        <taxon>Saccharomyces</taxon>
    </lineage>
</organism>
<proteinExistence type="predicted"/>
<evidence type="ECO:0000313" key="1">
    <source>
        <dbReference type="EMBL" id="CAI1973840.1"/>
    </source>
</evidence>
<dbReference type="InterPro" id="IPR013898">
    <property type="entry name" value="Atg43"/>
</dbReference>
<keyword evidence="2" id="KW-1185">Reference proteome</keyword>
<dbReference type="EMBL" id="OX291496">
    <property type="protein sequence ID" value="CAI1973840.1"/>
    <property type="molecule type" value="Genomic_DNA"/>
</dbReference>
<protein>
    <submittedName>
        <fullName evidence="1">Uncharacterized protein</fullName>
    </submittedName>
</protein>
<dbReference type="RefSeq" id="XP_018222571.1">
    <property type="nucleotide sequence ID" value="XM_018364868.1"/>
</dbReference>